<accession>A0A4Q0SC22</accession>
<sequence length="60" mass="7269">MNRLVEIRRQESLCRERAALDFERRFFWLAQAEEWKQRAVDEIAHHFRECNLAHAELTAA</sequence>
<organism evidence="1 2">
    <name type="scientific">Bradyrhizobium zhanjiangense</name>
    <dbReference type="NCBI Taxonomy" id="1325107"/>
    <lineage>
        <taxon>Bacteria</taxon>
        <taxon>Pseudomonadati</taxon>
        <taxon>Pseudomonadota</taxon>
        <taxon>Alphaproteobacteria</taxon>
        <taxon>Hyphomicrobiales</taxon>
        <taxon>Nitrobacteraceae</taxon>
        <taxon>Bradyrhizobium</taxon>
    </lineage>
</organism>
<proteinExistence type="predicted"/>
<reference evidence="1 2" key="1">
    <citation type="submission" date="2015-04" db="EMBL/GenBank/DDBJ databases">
        <title>Comparative genomics of rhizobia nodulating Arachis hypogaea in China.</title>
        <authorList>
            <person name="Li Y."/>
        </authorList>
    </citation>
    <scope>NUCLEOTIDE SEQUENCE [LARGE SCALE GENOMIC DNA]</scope>
    <source>
        <strain evidence="1 2">CCBAU 51787</strain>
    </source>
</reference>
<protein>
    <submittedName>
        <fullName evidence="1">Uncharacterized protein</fullName>
    </submittedName>
</protein>
<gene>
    <name evidence="1" type="ORF">XH94_27730</name>
</gene>
<comment type="caution">
    <text evidence="1">The sequence shown here is derived from an EMBL/GenBank/DDBJ whole genome shotgun (WGS) entry which is preliminary data.</text>
</comment>
<dbReference type="AlphaFoldDB" id="A0A4Q0SC22"/>
<evidence type="ECO:0000313" key="1">
    <source>
        <dbReference type="EMBL" id="RXH34575.1"/>
    </source>
</evidence>
<dbReference type="EMBL" id="LBJM01000076">
    <property type="protein sequence ID" value="RXH34575.1"/>
    <property type="molecule type" value="Genomic_DNA"/>
</dbReference>
<name>A0A4Q0SC22_9BRAD</name>
<dbReference type="RefSeq" id="WP_128946601.1">
    <property type="nucleotide sequence ID" value="NZ_LBJM01000076.1"/>
</dbReference>
<evidence type="ECO:0000313" key="2">
    <source>
        <dbReference type="Proteomes" id="UP000290565"/>
    </source>
</evidence>
<dbReference type="Proteomes" id="UP000290565">
    <property type="component" value="Unassembled WGS sequence"/>
</dbReference>